<gene>
    <name evidence="1" type="ORF">GCM10009007_14370</name>
</gene>
<dbReference type="EMBL" id="BMZG01000007">
    <property type="protein sequence ID" value="GHA74481.1"/>
    <property type="molecule type" value="Genomic_DNA"/>
</dbReference>
<reference evidence="1" key="1">
    <citation type="journal article" date="2014" name="Int. J. Syst. Evol. Microbiol.">
        <title>Complete genome sequence of Corynebacterium casei LMG S-19264T (=DSM 44701T), isolated from a smear-ripened cheese.</title>
        <authorList>
            <consortium name="US DOE Joint Genome Institute (JGI-PGF)"/>
            <person name="Walter F."/>
            <person name="Albersmeier A."/>
            <person name="Kalinowski J."/>
            <person name="Ruckert C."/>
        </authorList>
    </citation>
    <scope>NUCLEOTIDE SEQUENCE</scope>
    <source>
        <strain evidence="1">KCTC 32501</strain>
    </source>
</reference>
<keyword evidence="2" id="KW-1185">Reference proteome</keyword>
<proteinExistence type="predicted"/>
<name>A0A8J3CMW5_9BURK</name>
<evidence type="ECO:0008006" key="3">
    <source>
        <dbReference type="Google" id="ProtNLM"/>
    </source>
</evidence>
<dbReference type="PROSITE" id="PS51257">
    <property type="entry name" value="PROKAR_LIPOPROTEIN"/>
    <property type="match status" value="1"/>
</dbReference>
<comment type="caution">
    <text evidence="1">The sequence shown here is derived from an EMBL/GenBank/DDBJ whole genome shotgun (WGS) entry which is preliminary data.</text>
</comment>
<organism evidence="1 2">
    <name type="scientific">Formosimonas limnophila</name>
    <dbReference type="NCBI Taxonomy" id="1384487"/>
    <lineage>
        <taxon>Bacteria</taxon>
        <taxon>Pseudomonadati</taxon>
        <taxon>Pseudomonadota</taxon>
        <taxon>Betaproteobacteria</taxon>
        <taxon>Burkholderiales</taxon>
        <taxon>Burkholderiaceae</taxon>
        <taxon>Formosimonas</taxon>
    </lineage>
</organism>
<sequence>MRGTHIQIINQQHADKKIIALFVSATLFISCSSLSATSNQTNDLILGKWDCLTTMQIADEELAVTMTFKHKDILTKTDWLSNAEGVILVSTATE</sequence>
<dbReference type="Proteomes" id="UP000614287">
    <property type="component" value="Unassembled WGS sequence"/>
</dbReference>
<accession>A0A8J3CMW5</accession>
<evidence type="ECO:0000313" key="2">
    <source>
        <dbReference type="Proteomes" id="UP000614287"/>
    </source>
</evidence>
<evidence type="ECO:0000313" key="1">
    <source>
        <dbReference type="EMBL" id="GHA74481.1"/>
    </source>
</evidence>
<reference evidence="1" key="2">
    <citation type="submission" date="2020-09" db="EMBL/GenBank/DDBJ databases">
        <authorList>
            <person name="Sun Q."/>
            <person name="Kim S."/>
        </authorList>
    </citation>
    <scope>NUCLEOTIDE SEQUENCE</scope>
    <source>
        <strain evidence="1">KCTC 32501</strain>
    </source>
</reference>
<dbReference type="AlphaFoldDB" id="A0A8J3CMW5"/>
<protein>
    <recommendedName>
        <fullName evidence="3">Lipocalin-like domain-containing protein</fullName>
    </recommendedName>
</protein>